<sequence length="438" mass="44555">MQDQDQSLPPLTLNPTTAALVDTYLAVLTKHHGTQPRRAAYVCAYIASEQSHSADALAAPTMAAAQLTPIAFWRRVERIDAQLAAAAAAITTTQCPPPAPNIQSSPAQGAQSTPDARSKTRLEAEFTYTALPRSPTRCTACASAGLACVASRPTTARVRARGTSYKCQVCYALRGECVRGDVSVDSNVGPASRVSEELVVKHESPESPIEAHAPPAPRAQAASNQPDAGHARAQPAPESPAAATQRALLHARNGAGEKRPRADDEEDEGEGAAAKKRRVSDGQAAAQAGSAEAVGGSVPRDCAASGAGAGAPSVQPVHAQPVQPVQPDQPAQPVHQPAQPTQSPAPAVAVVPAPSKTPASNAPVPAPAPAPAPSPAPSAPVPAPSADERRLQKVRAAALAVVAAIDGAGVAGSGAAGARLVLRVQDMARVVREFGCGE</sequence>
<comment type="caution">
    <text evidence="2">The sequence shown here is derived from an EMBL/GenBank/DDBJ whole genome shotgun (WGS) entry which is preliminary data.</text>
</comment>
<dbReference type="Proteomes" id="UP000703269">
    <property type="component" value="Unassembled WGS sequence"/>
</dbReference>
<organism evidence="2 3">
    <name type="scientific">Phanerochaete sordida</name>
    <dbReference type="NCBI Taxonomy" id="48140"/>
    <lineage>
        <taxon>Eukaryota</taxon>
        <taxon>Fungi</taxon>
        <taxon>Dikarya</taxon>
        <taxon>Basidiomycota</taxon>
        <taxon>Agaricomycotina</taxon>
        <taxon>Agaricomycetes</taxon>
        <taxon>Polyporales</taxon>
        <taxon>Phanerochaetaceae</taxon>
        <taxon>Phanerochaete</taxon>
    </lineage>
</organism>
<dbReference type="EMBL" id="BPQB01000008">
    <property type="protein sequence ID" value="GJE87912.1"/>
    <property type="molecule type" value="Genomic_DNA"/>
</dbReference>
<evidence type="ECO:0000313" key="3">
    <source>
        <dbReference type="Proteomes" id="UP000703269"/>
    </source>
</evidence>
<feature type="compositionally biased region" description="Low complexity" evidence="1">
    <location>
        <begin position="320"/>
        <end position="363"/>
    </location>
</feature>
<dbReference type="AlphaFoldDB" id="A0A9P3LBK0"/>
<name>A0A9P3LBK0_9APHY</name>
<feature type="compositionally biased region" description="Low complexity" evidence="1">
    <location>
        <begin position="282"/>
        <end position="297"/>
    </location>
</feature>
<proteinExistence type="predicted"/>
<accession>A0A9P3LBK0</accession>
<feature type="compositionally biased region" description="Basic and acidic residues" evidence="1">
    <location>
        <begin position="194"/>
        <end position="205"/>
    </location>
</feature>
<feature type="compositionally biased region" description="Pro residues" evidence="1">
    <location>
        <begin position="364"/>
        <end position="383"/>
    </location>
</feature>
<feature type="region of interest" description="Disordered" evidence="1">
    <location>
        <begin position="320"/>
        <end position="389"/>
    </location>
</feature>
<feature type="compositionally biased region" description="Polar residues" evidence="1">
    <location>
        <begin position="101"/>
        <end position="115"/>
    </location>
</feature>
<reference evidence="2 3" key="1">
    <citation type="submission" date="2021-08" db="EMBL/GenBank/DDBJ databases">
        <title>Draft Genome Sequence of Phanerochaete sordida strain YK-624.</title>
        <authorList>
            <person name="Mori T."/>
            <person name="Dohra H."/>
            <person name="Suzuki T."/>
            <person name="Kawagishi H."/>
            <person name="Hirai H."/>
        </authorList>
    </citation>
    <scope>NUCLEOTIDE SEQUENCE [LARGE SCALE GENOMIC DNA]</scope>
    <source>
        <strain evidence="2 3">YK-624</strain>
    </source>
</reference>
<protein>
    <submittedName>
        <fullName evidence="2">Uncharacterized protein</fullName>
    </submittedName>
</protein>
<evidence type="ECO:0000313" key="2">
    <source>
        <dbReference type="EMBL" id="GJE87912.1"/>
    </source>
</evidence>
<feature type="region of interest" description="Disordered" evidence="1">
    <location>
        <begin position="184"/>
        <end position="297"/>
    </location>
</feature>
<gene>
    <name evidence="2" type="ORF">PsYK624_039950</name>
</gene>
<keyword evidence="3" id="KW-1185">Reference proteome</keyword>
<evidence type="ECO:0000256" key="1">
    <source>
        <dbReference type="SAM" id="MobiDB-lite"/>
    </source>
</evidence>
<feature type="region of interest" description="Disordered" evidence="1">
    <location>
        <begin position="95"/>
        <end position="119"/>
    </location>
</feature>